<accession>A0A644UND9</accession>
<reference evidence="1" key="1">
    <citation type="submission" date="2019-08" db="EMBL/GenBank/DDBJ databases">
        <authorList>
            <person name="Kucharzyk K."/>
            <person name="Murdoch R.W."/>
            <person name="Higgins S."/>
            <person name="Loffler F."/>
        </authorList>
    </citation>
    <scope>NUCLEOTIDE SEQUENCE</scope>
</reference>
<dbReference type="AlphaFoldDB" id="A0A644UND9"/>
<sequence length="48" mass="5014">MEMSGVQVFGCSGVQVFGCSGAQVLGCSEEQSLADRLESLVPVPERVP</sequence>
<comment type="caution">
    <text evidence="1">The sequence shown here is derived from an EMBL/GenBank/DDBJ whole genome shotgun (WGS) entry which is preliminary data.</text>
</comment>
<protein>
    <submittedName>
        <fullName evidence="1">Uncharacterized protein</fullName>
    </submittedName>
</protein>
<organism evidence="1">
    <name type="scientific">bioreactor metagenome</name>
    <dbReference type="NCBI Taxonomy" id="1076179"/>
    <lineage>
        <taxon>unclassified sequences</taxon>
        <taxon>metagenomes</taxon>
        <taxon>ecological metagenomes</taxon>
    </lineage>
</organism>
<proteinExistence type="predicted"/>
<evidence type="ECO:0000313" key="1">
    <source>
        <dbReference type="EMBL" id="MPL80578.1"/>
    </source>
</evidence>
<name>A0A644UND9_9ZZZZ</name>
<gene>
    <name evidence="1" type="ORF">SDC9_26479</name>
</gene>
<dbReference type="EMBL" id="VSSQ01000139">
    <property type="protein sequence ID" value="MPL80578.1"/>
    <property type="molecule type" value="Genomic_DNA"/>
</dbReference>